<keyword evidence="4" id="KW-0720">Serine protease</keyword>
<dbReference type="Gene3D" id="3.90.226.10">
    <property type="entry name" value="2-enoyl-CoA Hydratase, Chain A, domain 1"/>
    <property type="match status" value="1"/>
</dbReference>
<dbReference type="KEGG" id="bse:Bsel_1330"/>
<dbReference type="InterPro" id="IPR004635">
    <property type="entry name" value="Pept_S49_SppA"/>
</dbReference>
<evidence type="ECO:0000256" key="1">
    <source>
        <dbReference type="ARBA" id="ARBA00008683"/>
    </source>
</evidence>
<dbReference type="GO" id="GO:0006508">
    <property type="term" value="P:proteolysis"/>
    <property type="evidence" value="ECO:0007669"/>
    <property type="project" value="UniProtKB-KW"/>
</dbReference>
<dbReference type="PANTHER" id="PTHR42987">
    <property type="entry name" value="PEPTIDASE S49"/>
    <property type="match status" value="1"/>
</dbReference>
<dbReference type="GO" id="GO:0008236">
    <property type="term" value="F:serine-type peptidase activity"/>
    <property type="evidence" value="ECO:0007669"/>
    <property type="project" value="UniProtKB-KW"/>
</dbReference>
<comment type="similarity">
    <text evidence="1">Belongs to the peptidase S49 family.</text>
</comment>
<dbReference type="eggNOG" id="COG0616">
    <property type="taxonomic scope" value="Bacteria"/>
</dbReference>
<keyword evidence="2" id="KW-0645">Protease</keyword>
<evidence type="ECO:0000313" key="6">
    <source>
        <dbReference type="EMBL" id="ADH98842.1"/>
    </source>
</evidence>
<accession>D6XSQ6</accession>
<sequence length="328" mass="35401">MNVKRWVALGVAFLLFVTSGIVTLGMQNFGQDFEQMLSPDREFSERVIEQGTVPGRIAVIQVEGMIQDGGAGGLFSVGYDHRQTLRQLEYAAESTDIYGVILQVNTPGGGVVESDELHNRIVAIQEEFDKPVYAVMGGQAASGGYYISAPADKIYANAQTFTGSIGVIIQSLNVAGLAEEWGVSLETFTSGEFKDILSPTKEVTDDERELLNEIVMDSYEQFVDVVDNGRENLSRDEVYELADGRIFTGNQAVENGLVDEIGNRDAAIEDMIEELGRGDLSVVEFGGAAGFASLAGLGSQVLPGSEARLIENVLNANAGARVMYLYTN</sequence>
<dbReference type="OrthoDB" id="9764363at2"/>
<dbReference type="STRING" id="439292.Bsel_1330"/>
<feature type="domain" description="Peptidase S49" evidence="5">
    <location>
        <begin position="129"/>
        <end position="274"/>
    </location>
</feature>
<reference evidence="6" key="1">
    <citation type="submission" date="2009-10" db="EMBL/GenBank/DDBJ databases">
        <title>Complete sequence of Bacillus selenitireducens MLS10.</title>
        <authorList>
            <consortium name="US DOE Joint Genome Institute"/>
            <person name="Lucas S."/>
            <person name="Copeland A."/>
            <person name="Lapidus A."/>
            <person name="Glavina del Rio T."/>
            <person name="Dalin E."/>
            <person name="Tice H."/>
            <person name="Bruce D."/>
            <person name="Goodwin L."/>
            <person name="Pitluck S."/>
            <person name="Sims D."/>
            <person name="Brettin T."/>
            <person name="Detter J.C."/>
            <person name="Han C."/>
            <person name="Larimer F."/>
            <person name="Land M."/>
            <person name="Hauser L."/>
            <person name="Kyrpides N."/>
            <person name="Ovchinnikova G."/>
            <person name="Stolz J."/>
        </authorList>
    </citation>
    <scope>NUCLEOTIDE SEQUENCE [LARGE SCALE GENOMIC DNA]</scope>
    <source>
        <strain evidence="6">MLS10</strain>
    </source>
</reference>
<proteinExistence type="inferred from homology"/>
<dbReference type="PANTHER" id="PTHR42987:SF7">
    <property type="entry name" value="SIGNAL PEPTIDE PEPTIDASE SPPA-RELATED"/>
    <property type="match status" value="1"/>
</dbReference>
<evidence type="ECO:0000256" key="3">
    <source>
        <dbReference type="ARBA" id="ARBA00022801"/>
    </source>
</evidence>
<dbReference type="InterPro" id="IPR002142">
    <property type="entry name" value="Peptidase_S49"/>
</dbReference>
<dbReference type="Pfam" id="PF01343">
    <property type="entry name" value="Peptidase_S49"/>
    <property type="match status" value="1"/>
</dbReference>
<dbReference type="SUPFAM" id="SSF52096">
    <property type="entry name" value="ClpP/crotonase"/>
    <property type="match status" value="1"/>
</dbReference>
<dbReference type="RefSeq" id="WP_013172266.1">
    <property type="nucleotide sequence ID" value="NC_014219.1"/>
</dbReference>
<dbReference type="InterPro" id="IPR029045">
    <property type="entry name" value="ClpP/crotonase-like_dom_sf"/>
</dbReference>
<gene>
    <name evidence="6" type="ordered locus">Bsel_1330</name>
</gene>
<organism evidence="6 7">
    <name type="scientific">Bacillus selenitireducens (strain ATCC 700615 / DSM 15326 / MLS10)</name>
    <dbReference type="NCBI Taxonomy" id="439292"/>
    <lineage>
        <taxon>Bacteria</taxon>
        <taxon>Bacillati</taxon>
        <taxon>Bacillota</taxon>
        <taxon>Bacilli</taxon>
        <taxon>Bacillales</taxon>
        <taxon>Bacillaceae</taxon>
        <taxon>Salisediminibacterium</taxon>
    </lineage>
</organism>
<keyword evidence="7" id="KW-1185">Reference proteome</keyword>
<dbReference type="Gene3D" id="6.20.330.10">
    <property type="match status" value="1"/>
</dbReference>
<evidence type="ECO:0000256" key="4">
    <source>
        <dbReference type="ARBA" id="ARBA00022825"/>
    </source>
</evidence>
<dbReference type="HOGENOM" id="CLU_046540_0_1_9"/>
<dbReference type="CDD" id="cd07023">
    <property type="entry name" value="S49_Sppa_N_C"/>
    <property type="match status" value="1"/>
</dbReference>
<evidence type="ECO:0000256" key="2">
    <source>
        <dbReference type="ARBA" id="ARBA00022670"/>
    </source>
</evidence>
<evidence type="ECO:0000313" key="7">
    <source>
        <dbReference type="Proteomes" id="UP000000271"/>
    </source>
</evidence>
<keyword evidence="3" id="KW-0378">Hydrolase</keyword>
<dbReference type="InterPro" id="IPR047272">
    <property type="entry name" value="S49_SppA_C"/>
</dbReference>
<dbReference type="Proteomes" id="UP000000271">
    <property type="component" value="Chromosome"/>
</dbReference>
<name>D6XSQ6_BACIE</name>
<evidence type="ECO:0000259" key="5">
    <source>
        <dbReference type="Pfam" id="PF01343"/>
    </source>
</evidence>
<dbReference type="EMBL" id="CP001791">
    <property type="protein sequence ID" value="ADH98842.1"/>
    <property type="molecule type" value="Genomic_DNA"/>
</dbReference>
<dbReference type="NCBIfam" id="TIGR00706">
    <property type="entry name" value="SppA_dom"/>
    <property type="match status" value="1"/>
</dbReference>
<dbReference type="AlphaFoldDB" id="D6XSQ6"/>
<protein>
    <submittedName>
        <fullName evidence="6">Signal peptide peptidase SppA, 36K type</fullName>
    </submittedName>
</protein>